<dbReference type="GeneID" id="55815401"/>
<reference evidence="2 3" key="1">
    <citation type="submission" date="2019-11" db="EMBL/GenBank/DDBJ databases">
        <authorList>
            <person name="Donovan J."/>
            <person name="Schaffer R."/>
            <person name="Bae M.S."/>
            <person name="Gitobu P.N."/>
            <person name="Guan P."/>
            <person name="Olavarrieta M.P."/>
            <person name="Perez Cortez K."/>
            <person name="Tozier F.G."/>
            <person name="Vasilopoulos H."/>
            <person name="Zhang S."/>
            <person name="Kapinos A."/>
            <person name="Freise A.C."/>
            <person name="Moberg-Parker J."/>
            <person name="Garlena R.A."/>
            <person name="Russell D.A."/>
            <person name="Pope W.H."/>
            <person name="Jacobs-Sera D."/>
            <person name="Hatfull G.F."/>
        </authorList>
    </citation>
    <scope>NUCLEOTIDE SEQUENCE [LARGE SCALE GENOMIC DNA]</scope>
</reference>
<name>A0A6B9JEA3_9CAUD</name>
<evidence type="ECO:0000313" key="2">
    <source>
        <dbReference type="EMBL" id="QGZ17172.1"/>
    </source>
</evidence>
<feature type="transmembrane region" description="Helical" evidence="1">
    <location>
        <begin position="43"/>
        <end position="64"/>
    </location>
</feature>
<dbReference type="RefSeq" id="YP_009885995.1">
    <property type="nucleotide sequence ID" value="NC_049489.1"/>
</dbReference>
<gene>
    <name evidence="2" type="primary">73</name>
    <name evidence="2" type="ORF">SEA_DRYANG_73</name>
</gene>
<evidence type="ECO:0000313" key="3">
    <source>
        <dbReference type="Proteomes" id="UP000438167"/>
    </source>
</evidence>
<dbReference type="Proteomes" id="UP000438167">
    <property type="component" value="Segment"/>
</dbReference>
<keyword evidence="1" id="KW-0472">Membrane</keyword>
<feature type="transmembrane region" description="Helical" evidence="1">
    <location>
        <begin position="15"/>
        <end position="37"/>
    </location>
</feature>
<sequence length="77" mass="8452">MKDQEQEERMGMDRLLTLVAMLLALAGMLALFVAAIWVGDWRYAQLGGLAALVAFGFMVLMGHLTVKAEKQARKAGQ</sequence>
<dbReference type="EMBL" id="MN703411">
    <property type="protein sequence ID" value="QGZ17172.1"/>
    <property type="molecule type" value="Genomic_DNA"/>
</dbReference>
<keyword evidence="3" id="KW-1185">Reference proteome</keyword>
<organism evidence="2 3">
    <name type="scientific">Arthrobacter phage DrYang</name>
    <dbReference type="NCBI Taxonomy" id="2686080"/>
    <lineage>
        <taxon>Viruses</taxon>
        <taxon>Duplodnaviria</taxon>
        <taxon>Heunggongvirae</taxon>
        <taxon>Uroviricota</taxon>
        <taxon>Caudoviricetes</taxon>
        <taxon>Klausavirus</taxon>
        <taxon>Klausavirus dryang</taxon>
    </lineage>
</organism>
<keyword evidence="1" id="KW-0812">Transmembrane</keyword>
<proteinExistence type="predicted"/>
<keyword evidence="1" id="KW-1133">Transmembrane helix</keyword>
<dbReference type="KEGG" id="vg:55815401"/>
<accession>A0A6B9JEA3</accession>
<evidence type="ECO:0000256" key="1">
    <source>
        <dbReference type="SAM" id="Phobius"/>
    </source>
</evidence>
<protein>
    <submittedName>
        <fullName evidence="2">Membrane protein</fullName>
    </submittedName>
</protein>